<dbReference type="RefSeq" id="WP_012012214.1">
    <property type="nucleotide sequence ID" value="NZ_JAIQ01000146.1"/>
</dbReference>
<dbReference type="Gene3D" id="1.10.3350.10">
    <property type="entry name" value="HP0242-like domain"/>
    <property type="match status" value="1"/>
</dbReference>
<reference evidence="1 2" key="1">
    <citation type="submission" date="2014-01" db="EMBL/GenBank/DDBJ databases">
        <title>Development of a Comparative Genomic Fingerprinting Assay for High Resolution Genotyping of Arcobacter butzleri.</title>
        <authorList>
            <person name="Webb A.L."/>
            <person name="Inglis G.D."/>
            <person name="Kruczkiewicz P."/>
            <person name="Selinger L.B."/>
            <person name="Taboada E.N."/>
        </authorList>
    </citation>
    <scope>NUCLEOTIDE SEQUENCE [LARGE SCALE GENOMIC DNA]</scope>
    <source>
        <strain evidence="1 2">L348</strain>
    </source>
</reference>
<protein>
    <recommendedName>
        <fullName evidence="3">DUF2018 domain-containing protein</fullName>
    </recommendedName>
</protein>
<evidence type="ECO:0000313" key="2">
    <source>
        <dbReference type="Proteomes" id="UP000035514"/>
    </source>
</evidence>
<accession>A0A0G9K041</accession>
<evidence type="ECO:0000313" key="1">
    <source>
        <dbReference type="EMBL" id="KLD97577.1"/>
    </source>
</evidence>
<dbReference type="SUPFAM" id="SSF158752">
    <property type="entry name" value="HP0242-like"/>
    <property type="match status" value="1"/>
</dbReference>
<dbReference type="PATRIC" id="fig|1447256.3.peg.2109"/>
<dbReference type="Proteomes" id="UP000035514">
    <property type="component" value="Unassembled WGS sequence"/>
</dbReference>
<gene>
    <name evidence="1" type="ORF">AA20_10795</name>
</gene>
<dbReference type="GeneID" id="24305422"/>
<dbReference type="Pfam" id="PF09442">
    <property type="entry name" value="DUF2018"/>
    <property type="match status" value="1"/>
</dbReference>
<dbReference type="InterPro" id="IPR023126">
    <property type="entry name" value="HP0242-like_sf"/>
</dbReference>
<organism evidence="1 2">
    <name type="scientific">Aliarcobacter butzleri L348</name>
    <dbReference type="NCBI Taxonomy" id="1447256"/>
    <lineage>
        <taxon>Bacteria</taxon>
        <taxon>Pseudomonadati</taxon>
        <taxon>Campylobacterota</taxon>
        <taxon>Epsilonproteobacteria</taxon>
        <taxon>Campylobacterales</taxon>
        <taxon>Arcobacteraceae</taxon>
        <taxon>Aliarcobacter</taxon>
    </lineage>
</organism>
<evidence type="ECO:0008006" key="3">
    <source>
        <dbReference type="Google" id="ProtNLM"/>
    </source>
</evidence>
<name>A0A0G9K041_9BACT</name>
<comment type="caution">
    <text evidence="1">The sequence shown here is derived from an EMBL/GenBank/DDBJ whole genome shotgun (WGS) entry which is preliminary data.</text>
</comment>
<dbReference type="AlphaFoldDB" id="A0A0G9K041"/>
<proteinExistence type="predicted"/>
<sequence length="100" mass="11738">MSIFKDWFTEDEDDIFMGSPKSKFFDVVNEASKDIVEEEIDKIIEKLAVLEMMMSEDKGEEFNINNHIKEYILENEDKVKAMKKGLYVEFTGEIICRLDS</sequence>
<dbReference type="InterPro" id="IPR018563">
    <property type="entry name" value="DUF2018"/>
</dbReference>
<dbReference type="EMBL" id="JAIQ01000146">
    <property type="protein sequence ID" value="KLD97577.1"/>
    <property type="molecule type" value="Genomic_DNA"/>
</dbReference>